<dbReference type="PANTHER" id="PTHR34153:SF2">
    <property type="entry name" value="SI:CH211-262H13.3-RELATED"/>
    <property type="match status" value="1"/>
</dbReference>
<dbReference type="InParanoid" id="E9H5L4"/>
<feature type="domain" description="DUF4806" evidence="2">
    <location>
        <begin position="107"/>
        <end position="176"/>
    </location>
</feature>
<evidence type="ECO:0000259" key="2">
    <source>
        <dbReference type="Pfam" id="PF16064"/>
    </source>
</evidence>
<sequence length="223" mass="25035">MYDLLAVESYSKARKDLPNAVQYTDFAESDSESQQSKAVSRKSVRRSSRLKRKISSDESGNDSGHATLLSNRPSPPRSLVVTLKNLDDVGPHAQNLSDEYDDLDLKLEEFVRFENMLLVDERKRASLVRFVRNIGGATEGDSVHRAWKEVVSVEVRAQCNWNGVRRGTIKKHKLNKSPLVLAVWNGLRQNPACSKSTDAALQFETVKSFVSGQENRSKKNLTS</sequence>
<dbReference type="InterPro" id="IPR032071">
    <property type="entry name" value="DUF4806"/>
</dbReference>
<evidence type="ECO:0000313" key="4">
    <source>
        <dbReference type="Proteomes" id="UP000000305"/>
    </source>
</evidence>
<feature type="compositionally biased region" description="Polar residues" evidence="1">
    <location>
        <begin position="57"/>
        <end position="72"/>
    </location>
</feature>
<dbReference type="HOGENOM" id="CLU_1231028_0_0_1"/>
<dbReference type="Pfam" id="PF16064">
    <property type="entry name" value="DUF4806"/>
    <property type="match status" value="1"/>
</dbReference>
<dbReference type="AlphaFoldDB" id="E9H5L4"/>
<dbReference type="OrthoDB" id="6371090at2759"/>
<proteinExistence type="predicted"/>
<dbReference type="EMBL" id="GL732594">
    <property type="protein sequence ID" value="EFX72980.1"/>
    <property type="molecule type" value="Genomic_DNA"/>
</dbReference>
<evidence type="ECO:0000256" key="1">
    <source>
        <dbReference type="SAM" id="MobiDB-lite"/>
    </source>
</evidence>
<gene>
    <name evidence="3" type="ORF">DAPPUDRAFT_110292</name>
</gene>
<protein>
    <recommendedName>
        <fullName evidence="2">DUF4806 domain-containing protein</fullName>
    </recommendedName>
</protein>
<accession>E9H5L4</accession>
<feature type="region of interest" description="Disordered" evidence="1">
    <location>
        <begin position="25"/>
        <end position="76"/>
    </location>
</feature>
<keyword evidence="4" id="KW-1185">Reference proteome</keyword>
<dbReference type="PhylomeDB" id="E9H5L4"/>
<dbReference type="KEGG" id="dpx:DAPPUDRAFT_110292"/>
<organism evidence="3 4">
    <name type="scientific">Daphnia pulex</name>
    <name type="common">Water flea</name>
    <dbReference type="NCBI Taxonomy" id="6669"/>
    <lineage>
        <taxon>Eukaryota</taxon>
        <taxon>Metazoa</taxon>
        <taxon>Ecdysozoa</taxon>
        <taxon>Arthropoda</taxon>
        <taxon>Crustacea</taxon>
        <taxon>Branchiopoda</taxon>
        <taxon>Diplostraca</taxon>
        <taxon>Cladocera</taxon>
        <taxon>Anomopoda</taxon>
        <taxon>Daphniidae</taxon>
        <taxon>Daphnia</taxon>
    </lineage>
</organism>
<dbReference type="PANTHER" id="PTHR34153">
    <property type="entry name" value="SI:CH211-262H13.3-RELATED-RELATED"/>
    <property type="match status" value="1"/>
</dbReference>
<reference evidence="3 4" key="1">
    <citation type="journal article" date="2011" name="Science">
        <title>The ecoresponsive genome of Daphnia pulex.</title>
        <authorList>
            <person name="Colbourne J.K."/>
            <person name="Pfrender M.E."/>
            <person name="Gilbert D."/>
            <person name="Thomas W.K."/>
            <person name="Tucker A."/>
            <person name="Oakley T.H."/>
            <person name="Tokishita S."/>
            <person name="Aerts A."/>
            <person name="Arnold G.J."/>
            <person name="Basu M.K."/>
            <person name="Bauer D.J."/>
            <person name="Caceres C.E."/>
            <person name="Carmel L."/>
            <person name="Casola C."/>
            <person name="Choi J.H."/>
            <person name="Detter J.C."/>
            <person name="Dong Q."/>
            <person name="Dusheyko S."/>
            <person name="Eads B.D."/>
            <person name="Frohlich T."/>
            <person name="Geiler-Samerotte K.A."/>
            <person name="Gerlach D."/>
            <person name="Hatcher P."/>
            <person name="Jogdeo S."/>
            <person name="Krijgsveld J."/>
            <person name="Kriventseva E.V."/>
            <person name="Kultz D."/>
            <person name="Laforsch C."/>
            <person name="Lindquist E."/>
            <person name="Lopez J."/>
            <person name="Manak J.R."/>
            <person name="Muller J."/>
            <person name="Pangilinan J."/>
            <person name="Patwardhan R.P."/>
            <person name="Pitluck S."/>
            <person name="Pritham E.J."/>
            <person name="Rechtsteiner A."/>
            <person name="Rho M."/>
            <person name="Rogozin I.B."/>
            <person name="Sakarya O."/>
            <person name="Salamov A."/>
            <person name="Schaack S."/>
            <person name="Shapiro H."/>
            <person name="Shiga Y."/>
            <person name="Skalitzky C."/>
            <person name="Smith Z."/>
            <person name="Souvorov A."/>
            <person name="Sung W."/>
            <person name="Tang Z."/>
            <person name="Tsuchiya D."/>
            <person name="Tu H."/>
            <person name="Vos H."/>
            <person name="Wang M."/>
            <person name="Wolf Y.I."/>
            <person name="Yamagata H."/>
            <person name="Yamada T."/>
            <person name="Ye Y."/>
            <person name="Shaw J.R."/>
            <person name="Andrews J."/>
            <person name="Crease T.J."/>
            <person name="Tang H."/>
            <person name="Lucas S.M."/>
            <person name="Robertson H.M."/>
            <person name="Bork P."/>
            <person name="Koonin E.V."/>
            <person name="Zdobnov E.M."/>
            <person name="Grigoriev I.V."/>
            <person name="Lynch M."/>
            <person name="Boore J.L."/>
        </authorList>
    </citation>
    <scope>NUCLEOTIDE SEQUENCE [LARGE SCALE GENOMIC DNA]</scope>
</reference>
<evidence type="ECO:0000313" key="3">
    <source>
        <dbReference type="EMBL" id="EFX72980.1"/>
    </source>
</evidence>
<dbReference type="Proteomes" id="UP000000305">
    <property type="component" value="Unassembled WGS sequence"/>
</dbReference>
<name>E9H5L4_DAPPU</name>
<feature type="compositionally biased region" description="Basic residues" evidence="1">
    <location>
        <begin position="39"/>
        <end position="53"/>
    </location>
</feature>